<feature type="active site" evidence="9">
    <location>
        <position position="16"/>
    </location>
</feature>
<dbReference type="CDD" id="cd02195">
    <property type="entry name" value="SelD"/>
    <property type="match status" value="1"/>
</dbReference>
<dbReference type="Pfam" id="PF02769">
    <property type="entry name" value="AIRS_C"/>
    <property type="match status" value="1"/>
</dbReference>
<keyword evidence="7 9" id="KW-0460">Magnesium</keyword>
<reference evidence="12 13" key="1">
    <citation type="submission" date="2020-08" db="EMBL/GenBank/DDBJ databases">
        <title>Genome public.</title>
        <authorList>
            <person name="Liu C."/>
            <person name="Sun Q."/>
        </authorList>
    </citation>
    <scope>NUCLEOTIDE SEQUENCE [LARGE SCALE GENOMIC DNA]</scope>
    <source>
        <strain evidence="12 13">3_YM_SP_D4_24.mj</strain>
    </source>
</reference>
<comment type="similarity">
    <text evidence="1 9">Belongs to the selenophosphate synthase 1 family. Class I subfamily.</text>
</comment>
<keyword evidence="4 9" id="KW-0547">Nucleotide-binding</keyword>
<sequence>MKESVKLTQFAKSAGCAAKIGPKVLAEIVGGLPKFFDEHLLVGTETNDDGAVYQISDELALIQTLDFFPPVVDEPSLFGEIAAANALSDIYAMGGIPKIALNIVAFPNCLGQEVLGEILQGGAKKVQEAGAVLAGGHSINDEEPKYGLSVTGFVNPKKMWKNSGAEPGDALILTKPIGTGLVNTAAKADMVSETSRKLAIGQMRCLNYYASEILKDYEVHGCTDVTGFSLAGHALEMAEGSQVTIKIDTKKIPFLPDVEEYAKMGLVPEGTYRNKEFLREKIKLNDTIKESFEDLLFDPQTSGGLLVSLKKKDAKEVLKRLQEQEQTRYSKIVGEVEEKQEAHLIFL</sequence>
<dbReference type="InterPro" id="IPR036676">
    <property type="entry name" value="PurM-like_C_sf"/>
</dbReference>
<organism evidence="12 13">
    <name type="scientific">Blautia stercoris</name>
    <dbReference type="NCBI Taxonomy" id="871664"/>
    <lineage>
        <taxon>Bacteria</taxon>
        <taxon>Bacillati</taxon>
        <taxon>Bacillota</taxon>
        <taxon>Clostridia</taxon>
        <taxon>Lachnospirales</taxon>
        <taxon>Lachnospiraceae</taxon>
        <taxon>Blautia</taxon>
    </lineage>
</organism>
<evidence type="ECO:0000256" key="9">
    <source>
        <dbReference type="HAMAP-Rule" id="MF_00625"/>
    </source>
</evidence>
<evidence type="ECO:0000256" key="5">
    <source>
        <dbReference type="ARBA" id="ARBA00022777"/>
    </source>
</evidence>
<gene>
    <name evidence="9 12" type="primary">selD</name>
    <name evidence="12" type="ORF">H8712_02600</name>
</gene>
<feature type="binding site" evidence="9">
    <location>
        <position position="224"/>
    </location>
    <ligand>
        <name>Mg(2+)</name>
        <dbReference type="ChEBI" id="CHEBI:18420"/>
    </ligand>
</feature>
<dbReference type="EMBL" id="JACRTP010000001">
    <property type="protein sequence ID" value="MBC8627522.1"/>
    <property type="molecule type" value="Genomic_DNA"/>
</dbReference>
<evidence type="ECO:0000256" key="6">
    <source>
        <dbReference type="ARBA" id="ARBA00022840"/>
    </source>
</evidence>
<evidence type="ECO:0000313" key="12">
    <source>
        <dbReference type="EMBL" id="MBC8627522.1"/>
    </source>
</evidence>
<comment type="cofactor">
    <cofactor evidence="9">
        <name>Mg(2+)</name>
        <dbReference type="ChEBI" id="CHEBI:18420"/>
    </cofactor>
    <text evidence="9">Binds 1 Mg(2+) ion per monomer.</text>
</comment>
<dbReference type="Gene3D" id="3.30.1330.10">
    <property type="entry name" value="PurM-like, N-terminal domain"/>
    <property type="match status" value="1"/>
</dbReference>
<dbReference type="NCBIfam" id="NF002098">
    <property type="entry name" value="PRK00943.1"/>
    <property type="match status" value="1"/>
</dbReference>
<dbReference type="InterPro" id="IPR023061">
    <property type="entry name" value="SelD_I"/>
</dbReference>
<accession>A0ABR7P7Z8</accession>
<comment type="function">
    <text evidence="9">Synthesizes selenophosphate from selenide and ATP.</text>
</comment>
<keyword evidence="3 9" id="KW-0479">Metal-binding</keyword>
<evidence type="ECO:0000256" key="1">
    <source>
        <dbReference type="ARBA" id="ARBA00008026"/>
    </source>
</evidence>
<evidence type="ECO:0000259" key="10">
    <source>
        <dbReference type="Pfam" id="PF00586"/>
    </source>
</evidence>
<feature type="domain" description="PurM-like N-terminal" evidence="10">
    <location>
        <begin position="48"/>
        <end position="154"/>
    </location>
</feature>
<evidence type="ECO:0000256" key="4">
    <source>
        <dbReference type="ARBA" id="ARBA00022741"/>
    </source>
</evidence>
<dbReference type="Proteomes" id="UP000661649">
    <property type="component" value="Unassembled WGS sequence"/>
</dbReference>
<dbReference type="PANTHER" id="PTHR10256:SF0">
    <property type="entry name" value="INACTIVE SELENIDE, WATER DIKINASE-LIKE PROTEIN-RELATED"/>
    <property type="match status" value="1"/>
</dbReference>
<evidence type="ECO:0000256" key="3">
    <source>
        <dbReference type="ARBA" id="ARBA00022723"/>
    </source>
</evidence>
<comment type="catalytic activity">
    <reaction evidence="9">
        <text>hydrogenselenide + ATP + H2O = selenophosphate + AMP + phosphate + 2 H(+)</text>
        <dbReference type="Rhea" id="RHEA:18737"/>
        <dbReference type="ChEBI" id="CHEBI:15377"/>
        <dbReference type="ChEBI" id="CHEBI:15378"/>
        <dbReference type="ChEBI" id="CHEBI:16144"/>
        <dbReference type="ChEBI" id="CHEBI:29317"/>
        <dbReference type="ChEBI" id="CHEBI:30616"/>
        <dbReference type="ChEBI" id="CHEBI:43474"/>
        <dbReference type="ChEBI" id="CHEBI:456215"/>
        <dbReference type="EC" id="2.7.9.3"/>
    </reaction>
</comment>
<keyword evidence="13" id="KW-1185">Reference proteome</keyword>
<feature type="binding site" evidence="9">
    <location>
        <position position="89"/>
    </location>
    <ligand>
        <name>Mg(2+)</name>
        <dbReference type="ChEBI" id="CHEBI:18420"/>
    </ligand>
</feature>
<feature type="binding site" description="in other chain" evidence="9">
    <location>
        <begin position="46"/>
        <end position="48"/>
    </location>
    <ligand>
        <name>ATP</name>
        <dbReference type="ChEBI" id="CHEBI:30616"/>
        <note>ligand shared between dimeric partners</note>
    </ligand>
</feature>
<feature type="binding site" description="in other chain" evidence="9">
    <location>
        <position position="66"/>
    </location>
    <ligand>
        <name>ATP</name>
        <dbReference type="ChEBI" id="CHEBI:30616"/>
        <note>ligand shared between dimeric partners</note>
    </ligand>
</feature>
<feature type="binding site" evidence="9">
    <location>
        <position position="49"/>
    </location>
    <ligand>
        <name>Mg(2+)</name>
        <dbReference type="ChEBI" id="CHEBI:18420"/>
    </ligand>
</feature>
<keyword evidence="8 9" id="KW-0711">Selenium</keyword>
<dbReference type="PANTHER" id="PTHR10256">
    <property type="entry name" value="SELENIDE, WATER DIKINASE"/>
    <property type="match status" value="1"/>
</dbReference>
<protein>
    <recommendedName>
        <fullName evidence="9">Selenide, water dikinase</fullName>
        <ecNumber evidence="9">2.7.9.3</ecNumber>
    </recommendedName>
    <alternativeName>
        <fullName evidence="9">Selenium donor protein</fullName>
    </alternativeName>
    <alternativeName>
        <fullName evidence="9">Selenophosphate synthase</fullName>
    </alternativeName>
</protein>
<keyword evidence="6 9" id="KW-0067">ATP-binding</keyword>
<dbReference type="Pfam" id="PF00586">
    <property type="entry name" value="AIRS"/>
    <property type="match status" value="1"/>
</dbReference>
<evidence type="ECO:0000256" key="2">
    <source>
        <dbReference type="ARBA" id="ARBA00022679"/>
    </source>
</evidence>
<evidence type="ECO:0000256" key="8">
    <source>
        <dbReference type="ARBA" id="ARBA00023266"/>
    </source>
</evidence>
<feature type="site" description="Important for catalytic activity" evidence="9">
    <location>
        <position position="19"/>
    </location>
</feature>
<dbReference type="Gene3D" id="3.90.650.10">
    <property type="entry name" value="PurM-like C-terminal domain"/>
    <property type="match status" value="1"/>
</dbReference>
<keyword evidence="5 9" id="KW-0418">Kinase</keyword>
<comment type="subunit">
    <text evidence="9">Homodimer.</text>
</comment>
<keyword evidence="2 9" id="KW-0808">Transferase</keyword>
<dbReference type="SUPFAM" id="SSF55326">
    <property type="entry name" value="PurM N-terminal domain-like"/>
    <property type="match status" value="1"/>
</dbReference>
<feature type="binding site" description="in other chain" evidence="9">
    <location>
        <position position="19"/>
    </location>
    <ligand>
        <name>ATP</name>
        <dbReference type="ChEBI" id="CHEBI:30616"/>
        <note>ligand shared between dimeric partners</note>
    </ligand>
</feature>
<dbReference type="PIRSF" id="PIRSF036407">
    <property type="entry name" value="Selenphspht_syn"/>
    <property type="match status" value="1"/>
</dbReference>
<dbReference type="InterPro" id="IPR004536">
    <property type="entry name" value="SPS/SelD"/>
</dbReference>
<dbReference type="HAMAP" id="MF_00625">
    <property type="entry name" value="SelD"/>
    <property type="match status" value="1"/>
</dbReference>
<dbReference type="InterPro" id="IPR036921">
    <property type="entry name" value="PurM-like_N_sf"/>
</dbReference>
<comment type="caution">
    <text evidence="12">The sequence shown here is derived from an EMBL/GenBank/DDBJ whole genome shotgun (WGS) entry which is preliminary data.</text>
</comment>
<proteinExistence type="inferred from homology"/>
<feature type="binding site" evidence="9">
    <location>
        <begin position="136"/>
        <end position="138"/>
    </location>
    <ligand>
        <name>ATP</name>
        <dbReference type="ChEBI" id="CHEBI:30616"/>
        <note>ligand shared between dimeric partners</note>
    </ligand>
</feature>
<evidence type="ECO:0000313" key="13">
    <source>
        <dbReference type="Proteomes" id="UP000661649"/>
    </source>
</evidence>
<evidence type="ECO:0000259" key="11">
    <source>
        <dbReference type="Pfam" id="PF02769"/>
    </source>
</evidence>
<dbReference type="SUPFAM" id="SSF56042">
    <property type="entry name" value="PurM C-terminal domain-like"/>
    <property type="match status" value="1"/>
</dbReference>
<dbReference type="InterPro" id="IPR016188">
    <property type="entry name" value="PurM-like_N"/>
</dbReference>
<dbReference type="GO" id="GO:0004756">
    <property type="term" value="F:selenide, water dikinase activity"/>
    <property type="evidence" value="ECO:0007669"/>
    <property type="project" value="UniProtKB-EC"/>
</dbReference>
<dbReference type="EC" id="2.7.9.3" evidence="9"/>
<name>A0ABR7P7Z8_9FIRM</name>
<feature type="domain" description="PurM-like C-terminal" evidence="11">
    <location>
        <begin position="166"/>
        <end position="342"/>
    </location>
</feature>
<dbReference type="InterPro" id="IPR010918">
    <property type="entry name" value="PurM-like_C_dom"/>
</dbReference>
<evidence type="ECO:0000256" key="7">
    <source>
        <dbReference type="ARBA" id="ARBA00022842"/>
    </source>
</evidence>
<feature type="binding site" description="in other chain" evidence="9">
    <location>
        <position position="89"/>
    </location>
    <ligand>
        <name>ATP</name>
        <dbReference type="ChEBI" id="CHEBI:30616"/>
        <note>ligand shared between dimeric partners</note>
    </ligand>
</feature>
<dbReference type="NCBIfam" id="TIGR00476">
    <property type="entry name" value="selD"/>
    <property type="match status" value="1"/>
</dbReference>
<dbReference type="RefSeq" id="WP_118701482.1">
    <property type="nucleotide sequence ID" value="NZ_JACRTP010000001.1"/>
</dbReference>